<dbReference type="InterPro" id="IPR003709">
    <property type="entry name" value="VanY-like_core_dom"/>
</dbReference>
<organism evidence="2">
    <name type="scientific">Microbacterium sp. LWS13-1.2</name>
    <dbReference type="NCBI Taxonomy" id="3135264"/>
    <lineage>
        <taxon>Bacteria</taxon>
        <taxon>Bacillati</taxon>
        <taxon>Actinomycetota</taxon>
        <taxon>Actinomycetes</taxon>
        <taxon>Micrococcales</taxon>
        <taxon>Microbacteriaceae</taxon>
        <taxon>Microbacterium</taxon>
    </lineage>
</organism>
<dbReference type="InterPro" id="IPR052179">
    <property type="entry name" value="DD-CPase-like"/>
</dbReference>
<sequence length="222" mass="23001">MSRTASARLKPSAALWAVIAALAVVCAVSVGAALHQSAAGADRSFPGSALARESGSGVPAQGPADVAADGVVTEDDGILPDGVTVFDGAYPGITQLSPDLLDALRRAAEDARRQGVVIHVNSGWRSPEYQDELLQQAVSQYGSEAEAARWVATAATSAHVAGEAVDIGSFDAVAWMSENGDAYGLCQTYGNESWHFELRREAVGSGCPAPYADPTEDPRMQG</sequence>
<dbReference type="PANTHER" id="PTHR34385:SF1">
    <property type="entry name" value="PEPTIDOGLYCAN L-ALANYL-D-GLUTAMATE ENDOPEPTIDASE CWLK"/>
    <property type="match status" value="1"/>
</dbReference>
<dbReference type="AlphaFoldDB" id="A0AAU6S7E1"/>
<dbReference type="PANTHER" id="PTHR34385">
    <property type="entry name" value="D-ALANYL-D-ALANINE CARBOXYPEPTIDASE"/>
    <property type="match status" value="1"/>
</dbReference>
<dbReference type="InterPro" id="IPR009045">
    <property type="entry name" value="Zn_M74/Hedgehog-like"/>
</dbReference>
<dbReference type="GO" id="GO:0008233">
    <property type="term" value="F:peptidase activity"/>
    <property type="evidence" value="ECO:0007669"/>
    <property type="project" value="InterPro"/>
</dbReference>
<evidence type="ECO:0000259" key="1">
    <source>
        <dbReference type="Pfam" id="PF02557"/>
    </source>
</evidence>
<feature type="domain" description="D-alanyl-D-alanine carboxypeptidase-like core" evidence="1">
    <location>
        <begin position="95"/>
        <end position="190"/>
    </location>
</feature>
<dbReference type="EMBL" id="CP151632">
    <property type="protein sequence ID" value="WZO32804.1"/>
    <property type="molecule type" value="Genomic_DNA"/>
</dbReference>
<dbReference type="SUPFAM" id="SSF55166">
    <property type="entry name" value="Hedgehog/DD-peptidase"/>
    <property type="match status" value="1"/>
</dbReference>
<evidence type="ECO:0000313" key="2">
    <source>
        <dbReference type="EMBL" id="WZO32804.1"/>
    </source>
</evidence>
<dbReference type="Pfam" id="PF02557">
    <property type="entry name" value="VanY"/>
    <property type="match status" value="1"/>
</dbReference>
<dbReference type="Gene3D" id="3.30.1380.10">
    <property type="match status" value="1"/>
</dbReference>
<dbReference type="RefSeq" id="WP_349427419.1">
    <property type="nucleotide sequence ID" value="NZ_CP151632.1"/>
</dbReference>
<protein>
    <submittedName>
        <fullName evidence="2">M15 family metallopeptidase</fullName>
    </submittedName>
</protein>
<dbReference type="GO" id="GO:0006508">
    <property type="term" value="P:proteolysis"/>
    <property type="evidence" value="ECO:0007669"/>
    <property type="project" value="InterPro"/>
</dbReference>
<accession>A0AAU6S7E1</accession>
<reference evidence="2" key="1">
    <citation type="submission" date="2024-04" db="EMBL/GenBank/DDBJ databases">
        <authorList>
            <person name="Roder T."/>
            <person name="Oberhansli S."/>
            <person name="Kreuzer M."/>
        </authorList>
    </citation>
    <scope>NUCLEOTIDE SEQUENCE</scope>
    <source>
        <strain evidence="2">LWS13-1.2</strain>
    </source>
</reference>
<dbReference type="CDD" id="cd14846">
    <property type="entry name" value="Peptidase_M15_like"/>
    <property type="match status" value="1"/>
</dbReference>
<gene>
    <name evidence="2" type="ORF">MRBLWS13_000408</name>
</gene>
<name>A0AAU6S7E1_9MICO</name>
<proteinExistence type="predicted"/>